<dbReference type="SUPFAM" id="SSF53807">
    <property type="entry name" value="Helical backbone' metal receptor"/>
    <property type="match status" value="1"/>
</dbReference>
<dbReference type="PANTHER" id="PTHR30532">
    <property type="entry name" value="IRON III DICITRATE-BINDING PERIPLASMIC PROTEIN"/>
    <property type="match status" value="1"/>
</dbReference>
<dbReference type="InterPro" id="IPR051313">
    <property type="entry name" value="Bact_iron-sidero_bind"/>
</dbReference>
<dbReference type="PANTHER" id="PTHR30532:SF24">
    <property type="entry name" value="FERRIC ENTEROBACTIN-BINDING PERIPLASMIC PROTEIN FEPB"/>
    <property type="match status" value="1"/>
</dbReference>
<keyword evidence="3" id="KW-0813">Transport</keyword>
<evidence type="ECO:0000256" key="3">
    <source>
        <dbReference type="ARBA" id="ARBA00022448"/>
    </source>
</evidence>
<evidence type="ECO:0000313" key="7">
    <source>
        <dbReference type="Proteomes" id="UP000001549"/>
    </source>
</evidence>
<dbReference type="KEGG" id="fsy:FsymDg_0038"/>
<protein>
    <submittedName>
        <fullName evidence="6">ABC-type transporter, periplasmic subunit</fullName>
    </submittedName>
</protein>
<dbReference type="HOGENOM" id="CLU_038034_1_1_11"/>
<feature type="domain" description="Fe/B12 periplasmic-binding" evidence="5">
    <location>
        <begin position="75"/>
        <end position="348"/>
    </location>
</feature>
<dbReference type="EMBL" id="CP002801">
    <property type="protein sequence ID" value="AEH07630.1"/>
    <property type="molecule type" value="Genomic_DNA"/>
</dbReference>
<organism evidence="6 7">
    <name type="scientific">Candidatus Protofrankia datiscae</name>
    <dbReference type="NCBI Taxonomy" id="2716812"/>
    <lineage>
        <taxon>Bacteria</taxon>
        <taxon>Bacillati</taxon>
        <taxon>Actinomycetota</taxon>
        <taxon>Actinomycetes</taxon>
        <taxon>Frankiales</taxon>
        <taxon>Frankiaceae</taxon>
        <taxon>Protofrankia</taxon>
    </lineage>
</organism>
<evidence type="ECO:0000259" key="5">
    <source>
        <dbReference type="PROSITE" id="PS50983"/>
    </source>
</evidence>
<dbReference type="STRING" id="656024.FsymDg_0038"/>
<dbReference type="AlphaFoldDB" id="F8B100"/>
<dbReference type="Proteomes" id="UP000001549">
    <property type="component" value="Chromosome"/>
</dbReference>
<gene>
    <name evidence="6" type="ordered locus">FsymDg_0038</name>
</gene>
<accession>F8B100</accession>
<dbReference type="InterPro" id="IPR002491">
    <property type="entry name" value="ABC_transptr_periplasmic_BD"/>
</dbReference>
<dbReference type="Pfam" id="PF01497">
    <property type="entry name" value="Peripla_BP_2"/>
    <property type="match status" value="1"/>
</dbReference>
<dbReference type="PROSITE" id="PS51257">
    <property type="entry name" value="PROKAR_LIPOPROTEIN"/>
    <property type="match status" value="1"/>
</dbReference>
<evidence type="ECO:0000256" key="1">
    <source>
        <dbReference type="ARBA" id="ARBA00004196"/>
    </source>
</evidence>
<proteinExistence type="inferred from homology"/>
<keyword evidence="4" id="KW-0732">Signal</keyword>
<sequence>MFTTPPRAARVPTVSCLLQCVVVFVAIALGLAACGSDKTGAASPRPSSVHSGQSAFPVTVAHKYGSTRITAQPTRVVAVGLTDSEPLLALGVKPVGVVDWFGERPYGNWPWSGKLWAGTAPEIVGERGELNFEKIAAIRPDLILALYSDITQEQYDTLSKIAPTVAQSKEHDDFATPWKEMTRTAGQAVGLESRANDLIAAIDKKFADVRQANPDFAGKTTAIVDPYEPGQYAVFSPNDPRSVFMSEIGFKVPDQIGQLAGPEFAAEISSERLDIVDVDRLLFVTDASDAEARVKADPVYNRLKVAREGRALFVPYADPPVGTALTFNSVLSIPYAIDQLVPLLKTPGSAG</sequence>
<reference evidence="6 7" key="1">
    <citation type="submission" date="2011-05" db="EMBL/GenBank/DDBJ databases">
        <title>Complete sequence of chromosome of Frankia symbiont of Datisca glomerata.</title>
        <authorList>
            <consortium name="US DOE Joint Genome Institute"/>
            <person name="Lucas S."/>
            <person name="Han J."/>
            <person name="Lapidus A."/>
            <person name="Cheng J.-F."/>
            <person name="Goodwin L."/>
            <person name="Pitluck S."/>
            <person name="Peters L."/>
            <person name="Mikhailova N."/>
            <person name="Chertkov O."/>
            <person name="Teshima H."/>
            <person name="Han C."/>
            <person name="Tapia R."/>
            <person name="Land M."/>
            <person name="Hauser L."/>
            <person name="Kyrpides N."/>
            <person name="Ivanova N."/>
            <person name="Pagani I."/>
            <person name="Berry A."/>
            <person name="Pawlowski K."/>
            <person name="Persson T."/>
            <person name="Vanden Heuvel B."/>
            <person name="Benson D."/>
            <person name="Woyke T."/>
        </authorList>
    </citation>
    <scope>NUCLEOTIDE SEQUENCE [LARGE SCALE GENOMIC DNA]</scope>
    <source>
        <strain evidence="7">4085684</strain>
    </source>
</reference>
<evidence type="ECO:0000313" key="6">
    <source>
        <dbReference type="EMBL" id="AEH07630.1"/>
    </source>
</evidence>
<dbReference type="GO" id="GO:1901678">
    <property type="term" value="P:iron coordination entity transport"/>
    <property type="evidence" value="ECO:0007669"/>
    <property type="project" value="UniProtKB-ARBA"/>
</dbReference>
<comment type="similarity">
    <text evidence="2">Belongs to the bacterial solute-binding protein 8 family.</text>
</comment>
<dbReference type="eggNOG" id="COG0614">
    <property type="taxonomic scope" value="Bacteria"/>
</dbReference>
<dbReference type="CDD" id="cd01146">
    <property type="entry name" value="FhuD"/>
    <property type="match status" value="1"/>
</dbReference>
<evidence type="ECO:0000256" key="4">
    <source>
        <dbReference type="ARBA" id="ARBA00022729"/>
    </source>
</evidence>
<keyword evidence="7" id="KW-1185">Reference proteome</keyword>
<dbReference type="GO" id="GO:0030288">
    <property type="term" value="C:outer membrane-bounded periplasmic space"/>
    <property type="evidence" value="ECO:0007669"/>
    <property type="project" value="TreeGrafter"/>
</dbReference>
<evidence type="ECO:0000256" key="2">
    <source>
        <dbReference type="ARBA" id="ARBA00008814"/>
    </source>
</evidence>
<name>F8B100_9ACTN</name>
<comment type="subcellular location">
    <subcellularLocation>
        <location evidence="1">Cell envelope</location>
    </subcellularLocation>
</comment>
<dbReference type="Gene3D" id="3.40.50.1980">
    <property type="entry name" value="Nitrogenase molybdenum iron protein domain"/>
    <property type="match status" value="2"/>
</dbReference>
<dbReference type="PROSITE" id="PS50983">
    <property type="entry name" value="FE_B12_PBP"/>
    <property type="match status" value="1"/>
</dbReference>